<organism evidence="2 3">
    <name type="scientific">Saprolegnia diclina (strain VS20)</name>
    <dbReference type="NCBI Taxonomy" id="1156394"/>
    <lineage>
        <taxon>Eukaryota</taxon>
        <taxon>Sar</taxon>
        <taxon>Stramenopiles</taxon>
        <taxon>Oomycota</taxon>
        <taxon>Saprolegniomycetes</taxon>
        <taxon>Saprolegniales</taxon>
        <taxon>Saprolegniaceae</taxon>
        <taxon>Saprolegnia</taxon>
    </lineage>
</organism>
<dbReference type="GeneID" id="19946502"/>
<dbReference type="OMA" id="CCSYVET"/>
<proteinExistence type="predicted"/>
<evidence type="ECO:0000313" key="3">
    <source>
        <dbReference type="Proteomes" id="UP000030762"/>
    </source>
</evidence>
<protein>
    <submittedName>
        <fullName evidence="2">Uncharacterized protein</fullName>
    </submittedName>
</protein>
<dbReference type="InParanoid" id="T0QSJ5"/>
<feature type="region of interest" description="Disordered" evidence="1">
    <location>
        <begin position="82"/>
        <end position="115"/>
    </location>
</feature>
<reference evidence="2 3" key="1">
    <citation type="submission" date="2012-04" db="EMBL/GenBank/DDBJ databases">
        <title>The Genome Sequence of Saprolegnia declina VS20.</title>
        <authorList>
            <consortium name="The Broad Institute Genome Sequencing Platform"/>
            <person name="Russ C."/>
            <person name="Nusbaum C."/>
            <person name="Tyler B."/>
            <person name="van West P."/>
            <person name="Dieguez-Uribeondo J."/>
            <person name="de Bruijn I."/>
            <person name="Tripathy S."/>
            <person name="Jiang R."/>
            <person name="Young S.K."/>
            <person name="Zeng Q."/>
            <person name="Gargeya S."/>
            <person name="Fitzgerald M."/>
            <person name="Haas B."/>
            <person name="Abouelleil A."/>
            <person name="Alvarado L."/>
            <person name="Arachchi H.M."/>
            <person name="Berlin A."/>
            <person name="Chapman S.B."/>
            <person name="Goldberg J."/>
            <person name="Griggs A."/>
            <person name="Gujja S."/>
            <person name="Hansen M."/>
            <person name="Howarth C."/>
            <person name="Imamovic A."/>
            <person name="Larimer J."/>
            <person name="McCowen C."/>
            <person name="Montmayeur A."/>
            <person name="Murphy C."/>
            <person name="Neiman D."/>
            <person name="Pearson M."/>
            <person name="Priest M."/>
            <person name="Roberts A."/>
            <person name="Saif S."/>
            <person name="Shea T."/>
            <person name="Sisk P."/>
            <person name="Sykes S."/>
            <person name="Wortman J."/>
            <person name="Nusbaum C."/>
            <person name="Birren B."/>
        </authorList>
    </citation>
    <scope>NUCLEOTIDE SEQUENCE [LARGE SCALE GENOMIC DNA]</scope>
    <source>
        <strain evidence="2 3">VS20</strain>
    </source>
</reference>
<evidence type="ECO:0000313" key="2">
    <source>
        <dbReference type="EMBL" id="EQC36950.1"/>
    </source>
</evidence>
<accession>T0QSJ5</accession>
<dbReference type="EMBL" id="JH767146">
    <property type="protein sequence ID" value="EQC36950.1"/>
    <property type="molecule type" value="Genomic_DNA"/>
</dbReference>
<dbReference type="RefSeq" id="XP_008609731.1">
    <property type="nucleotide sequence ID" value="XM_008611509.1"/>
</dbReference>
<keyword evidence="3" id="KW-1185">Reference proteome</keyword>
<dbReference type="VEuPathDB" id="FungiDB:SDRG_05775"/>
<dbReference type="Proteomes" id="UP000030762">
    <property type="component" value="Unassembled WGS sequence"/>
</dbReference>
<dbReference type="OrthoDB" id="10354196at2759"/>
<gene>
    <name evidence="2" type="ORF">SDRG_05775</name>
</gene>
<evidence type="ECO:0000256" key="1">
    <source>
        <dbReference type="SAM" id="MobiDB-lite"/>
    </source>
</evidence>
<dbReference type="AlphaFoldDB" id="T0QSJ5"/>
<sequence>MCKLRNRLMTAAMQRAAHLADDADDDDDDELRLAFLSPMATASARPQNPVVSLLEAAQSPRPVQLVNTTLLKKRKYDMIVKPVPKRVGPPSHEWRPSLLPEIDQPPPSPSSSCCSYVETQTKFSRLALGSDPP</sequence>
<name>T0QSJ5_SAPDV</name>